<name>A0A8J8SVB4_HALGN</name>
<comment type="caution">
    <text evidence="1">The sequence shown here is derived from an EMBL/GenBank/DDBJ whole genome shotgun (WGS) entry which is preliminary data.</text>
</comment>
<sequence>MHSLRNQICKHVKVIPFLALNQLFPHSRVLQHPEYIHGMRYLQQPQVLCLLPVPIEVLQVVNERLLAEVALLRQVLQVDRLRQGVHEVIVVLEAQQGLLLERELKVVLLVLGR</sequence>
<dbReference type="AlphaFoldDB" id="A0A8J8SVB4"/>
<dbReference type="EMBL" id="RRYP01028839">
    <property type="protein sequence ID" value="TNV71733.1"/>
    <property type="molecule type" value="Genomic_DNA"/>
</dbReference>
<gene>
    <name evidence="1" type="ORF">FGO68_gene283</name>
</gene>
<accession>A0A8J8SVB4</accession>
<evidence type="ECO:0000313" key="1">
    <source>
        <dbReference type="EMBL" id="TNV71733.1"/>
    </source>
</evidence>
<dbReference type="Proteomes" id="UP000785679">
    <property type="component" value="Unassembled WGS sequence"/>
</dbReference>
<evidence type="ECO:0000313" key="2">
    <source>
        <dbReference type="Proteomes" id="UP000785679"/>
    </source>
</evidence>
<reference evidence="1" key="1">
    <citation type="submission" date="2019-06" db="EMBL/GenBank/DDBJ databases">
        <authorList>
            <person name="Zheng W."/>
        </authorList>
    </citation>
    <scope>NUCLEOTIDE SEQUENCE</scope>
    <source>
        <strain evidence="1">QDHG01</strain>
    </source>
</reference>
<keyword evidence="2" id="KW-1185">Reference proteome</keyword>
<proteinExistence type="predicted"/>
<protein>
    <submittedName>
        <fullName evidence="1">Uncharacterized protein</fullName>
    </submittedName>
</protein>
<organism evidence="1 2">
    <name type="scientific">Halteria grandinella</name>
    <dbReference type="NCBI Taxonomy" id="5974"/>
    <lineage>
        <taxon>Eukaryota</taxon>
        <taxon>Sar</taxon>
        <taxon>Alveolata</taxon>
        <taxon>Ciliophora</taxon>
        <taxon>Intramacronucleata</taxon>
        <taxon>Spirotrichea</taxon>
        <taxon>Stichotrichia</taxon>
        <taxon>Sporadotrichida</taxon>
        <taxon>Halteriidae</taxon>
        <taxon>Halteria</taxon>
    </lineage>
</organism>